<evidence type="ECO:0000256" key="1">
    <source>
        <dbReference type="SAM" id="MobiDB-lite"/>
    </source>
</evidence>
<dbReference type="Proteomes" id="UP000053676">
    <property type="component" value="Unassembled WGS sequence"/>
</dbReference>
<reference evidence="4" key="1">
    <citation type="journal article" date="2014" name="Nat. Genet.">
        <title>Genome of the human hookworm Necator americanus.</title>
        <authorList>
            <person name="Tang Y.T."/>
            <person name="Gao X."/>
            <person name="Rosa B.A."/>
            <person name="Abubucker S."/>
            <person name="Hallsworth-Pepin K."/>
            <person name="Martin J."/>
            <person name="Tyagi R."/>
            <person name="Heizer E."/>
            <person name="Zhang X."/>
            <person name="Bhonagiri-Palsikar V."/>
            <person name="Minx P."/>
            <person name="Warren W.C."/>
            <person name="Wang Q."/>
            <person name="Zhan B."/>
            <person name="Hotez P.J."/>
            <person name="Sternberg P.W."/>
            <person name="Dougall A."/>
            <person name="Gaze S.T."/>
            <person name="Mulvenna J."/>
            <person name="Sotillo J."/>
            <person name="Ranganathan S."/>
            <person name="Rabelo E.M."/>
            <person name="Wilson R.K."/>
            <person name="Felgner P.L."/>
            <person name="Bethony J."/>
            <person name="Hawdon J.M."/>
            <person name="Gasser R.B."/>
            <person name="Loukas A."/>
            <person name="Mitreva M."/>
        </authorList>
    </citation>
    <scope>NUCLEOTIDE SEQUENCE [LARGE SCALE GENOMIC DNA]</scope>
</reference>
<sequence>MLYNYATSSITPGKMRVPSGAPVPFWLSIKNKIPAKGIFSRPSLGTVAVVGTVILTATAVFFVTAYPKIENEYYKDAQAKERALLRGTREDLAHGQRMSDDDTHNTHPSEGDHSDKEDTSEQGRTPVHKNDYSLDQFADDVEIIELNHTRADHIPNLARFKELKPGKMRVPSGAPVPFWLSIKNKIPAKGIFSRPSLGTVAVVGTVILTATAVFFVTAYPKIENEYYKDAQAKERALLRGTREDLAHGQRMSDDDTHNTHPSEGDHSDKEDTTEQGRTPVHKNDYSLDQFADDVEIIELNHTRADHIPNLARFKELKANDNRISSWAEVEKLRGLEKLDTVYLERNPIYESDRTGYRRKVMLALEQVKQIDATMCR</sequence>
<dbReference type="SUPFAM" id="SSF52058">
    <property type="entry name" value="L domain-like"/>
    <property type="match status" value="1"/>
</dbReference>
<name>W2TC05_NECAM</name>
<keyword evidence="4" id="KW-1185">Reference proteome</keyword>
<evidence type="ECO:0008006" key="5">
    <source>
        <dbReference type="Google" id="ProtNLM"/>
    </source>
</evidence>
<dbReference type="KEGG" id="nai:NECAME_10305"/>
<evidence type="ECO:0000313" key="3">
    <source>
        <dbReference type="EMBL" id="ETN78532.1"/>
    </source>
</evidence>
<proteinExistence type="predicted"/>
<keyword evidence="2" id="KW-1133">Transmembrane helix</keyword>
<dbReference type="EMBL" id="KI659871">
    <property type="protein sequence ID" value="ETN78532.1"/>
    <property type="molecule type" value="Genomic_DNA"/>
</dbReference>
<accession>W2TC05</accession>
<organism evidence="3 4">
    <name type="scientific">Necator americanus</name>
    <name type="common">Human hookworm</name>
    <dbReference type="NCBI Taxonomy" id="51031"/>
    <lineage>
        <taxon>Eukaryota</taxon>
        <taxon>Metazoa</taxon>
        <taxon>Ecdysozoa</taxon>
        <taxon>Nematoda</taxon>
        <taxon>Chromadorea</taxon>
        <taxon>Rhabditida</taxon>
        <taxon>Rhabditina</taxon>
        <taxon>Rhabditomorpha</taxon>
        <taxon>Strongyloidea</taxon>
        <taxon>Ancylostomatidae</taxon>
        <taxon>Bunostominae</taxon>
        <taxon>Necator</taxon>
    </lineage>
</organism>
<protein>
    <recommendedName>
        <fullName evidence="5">Leucine Rich repeat-containing domain protein</fullName>
    </recommendedName>
</protein>
<dbReference type="InterPro" id="IPR032675">
    <property type="entry name" value="LRR_dom_sf"/>
</dbReference>
<feature type="compositionally biased region" description="Basic and acidic residues" evidence="1">
    <location>
        <begin position="91"/>
        <end position="121"/>
    </location>
</feature>
<keyword evidence="2" id="KW-0812">Transmembrane</keyword>
<feature type="transmembrane region" description="Helical" evidence="2">
    <location>
        <begin position="44"/>
        <end position="66"/>
    </location>
</feature>
<feature type="region of interest" description="Disordered" evidence="1">
    <location>
        <begin position="244"/>
        <end position="284"/>
    </location>
</feature>
<dbReference type="OrthoDB" id="5837390at2759"/>
<feature type="region of interest" description="Disordered" evidence="1">
    <location>
        <begin position="91"/>
        <end position="131"/>
    </location>
</feature>
<dbReference type="AlphaFoldDB" id="W2TC05"/>
<dbReference type="Gene3D" id="3.80.10.10">
    <property type="entry name" value="Ribonuclease Inhibitor"/>
    <property type="match status" value="1"/>
</dbReference>
<gene>
    <name evidence="3" type="ORF">NECAME_10305</name>
</gene>
<evidence type="ECO:0000256" key="2">
    <source>
        <dbReference type="SAM" id="Phobius"/>
    </source>
</evidence>
<evidence type="ECO:0000313" key="4">
    <source>
        <dbReference type="Proteomes" id="UP000053676"/>
    </source>
</evidence>
<feature type="compositionally biased region" description="Basic and acidic residues" evidence="1">
    <location>
        <begin position="244"/>
        <end position="274"/>
    </location>
</feature>
<keyword evidence="2" id="KW-0472">Membrane</keyword>
<feature type="transmembrane region" description="Helical" evidence="2">
    <location>
        <begin position="197"/>
        <end position="219"/>
    </location>
</feature>
<dbReference type="STRING" id="51031.W2TC05"/>